<gene>
    <name evidence="2" type="ORF">SAMN04487818_10951</name>
</gene>
<proteinExistence type="predicted"/>
<dbReference type="PANTHER" id="PTHR35908">
    <property type="entry name" value="HYPOTHETICAL FUSION PROTEIN"/>
    <property type="match status" value="1"/>
</dbReference>
<dbReference type="Gene3D" id="3.10.180.10">
    <property type="entry name" value="2,3-Dihydroxybiphenyl 1,2-Dioxygenase, domain 1"/>
    <property type="match status" value="1"/>
</dbReference>
<dbReference type="PANTHER" id="PTHR35908:SF1">
    <property type="entry name" value="CONSERVED PROTEIN"/>
    <property type="match status" value="1"/>
</dbReference>
<dbReference type="SUPFAM" id="SSF54593">
    <property type="entry name" value="Glyoxalase/Bleomycin resistance protein/Dihydroxybiphenyl dioxygenase"/>
    <property type="match status" value="1"/>
</dbReference>
<reference evidence="3" key="1">
    <citation type="submission" date="2016-10" db="EMBL/GenBank/DDBJ databases">
        <authorList>
            <person name="Varghese N."/>
            <person name="Submissions S."/>
        </authorList>
    </citation>
    <scope>NUCLEOTIDE SEQUENCE [LARGE SCALE GENOMIC DNA]</scope>
    <source>
        <strain evidence="3">DSM 44260</strain>
    </source>
</reference>
<keyword evidence="3" id="KW-1185">Reference proteome</keyword>
<dbReference type="InterPro" id="IPR041581">
    <property type="entry name" value="Glyoxalase_6"/>
</dbReference>
<evidence type="ECO:0000313" key="3">
    <source>
        <dbReference type="Proteomes" id="UP000199051"/>
    </source>
</evidence>
<sequence length="122" mass="13628">MSTAIPRFFAVVLDCADPVALSGFYADLLDWPRDAKPAEDDSWSTIEGEGGRLDFQRIDDYQPPTWPHPERQQMLHLDLQVDDLQAGHDRAVALGAVVLDQSSTSFWVYADPAGHPFCLLRS</sequence>
<dbReference type="InterPro" id="IPR029068">
    <property type="entry name" value="Glyas_Bleomycin-R_OHBP_Dase"/>
</dbReference>
<organism evidence="2 3">
    <name type="scientific">Actinokineospora terrae</name>
    <dbReference type="NCBI Taxonomy" id="155974"/>
    <lineage>
        <taxon>Bacteria</taxon>
        <taxon>Bacillati</taxon>
        <taxon>Actinomycetota</taxon>
        <taxon>Actinomycetes</taxon>
        <taxon>Pseudonocardiales</taxon>
        <taxon>Pseudonocardiaceae</taxon>
        <taxon>Actinokineospora</taxon>
    </lineage>
</organism>
<dbReference type="STRING" id="155974.SAMN04487818_10951"/>
<dbReference type="Proteomes" id="UP000199051">
    <property type="component" value="Unassembled WGS sequence"/>
</dbReference>
<evidence type="ECO:0000313" key="2">
    <source>
        <dbReference type="EMBL" id="SES24673.1"/>
    </source>
</evidence>
<accession>A0A1H9VTR7</accession>
<protein>
    <recommendedName>
        <fullName evidence="1">Glyoxalase-like domain-containing protein</fullName>
    </recommendedName>
</protein>
<dbReference type="Pfam" id="PF18029">
    <property type="entry name" value="Glyoxalase_6"/>
    <property type="match status" value="1"/>
</dbReference>
<dbReference type="CDD" id="cd06587">
    <property type="entry name" value="VOC"/>
    <property type="match status" value="1"/>
</dbReference>
<dbReference type="EMBL" id="FOGI01000009">
    <property type="protein sequence ID" value="SES24673.1"/>
    <property type="molecule type" value="Genomic_DNA"/>
</dbReference>
<dbReference type="AlphaFoldDB" id="A0A1H9VTR7"/>
<feature type="domain" description="Glyoxalase-like" evidence="1">
    <location>
        <begin position="10"/>
        <end position="120"/>
    </location>
</feature>
<evidence type="ECO:0000259" key="1">
    <source>
        <dbReference type="Pfam" id="PF18029"/>
    </source>
</evidence>
<name>A0A1H9VTR7_9PSEU</name>
<dbReference type="RefSeq" id="WP_092781336.1">
    <property type="nucleotide sequence ID" value="NZ_FOGI01000009.1"/>
</dbReference>